<dbReference type="NCBIfam" id="TIGR00654">
    <property type="entry name" value="PhzF_family"/>
    <property type="match status" value="1"/>
</dbReference>
<evidence type="ECO:0000256" key="3">
    <source>
        <dbReference type="SAM" id="MobiDB-lite"/>
    </source>
</evidence>
<keyword evidence="2" id="KW-0413">Isomerase</keyword>
<feature type="region of interest" description="Disordered" evidence="3">
    <location>
        <begin position="1"/>
        <end position="26"/>
    </location>
</feature>
<dbReference type="SUPFAM" id="SSF54506">
    <property type="entry name" value="Diaminopimelate epimerase-like"/>
    <property type="match status" value="1"/>
</dbReference>
<feature type="domain" description="SnoaL-like" evidence="4">
    <location>
        <begin position="31"/>
        <end position="141"/>
    </location>
</feature>
<evidence type="ECO:0000256" key="2">
    <source>
        <dbReference type="ARBA" id="ARBA00023235"/>
    </source>
</evidence>
<comment type="similarity">
    <text evidence="1">Belongs to the PhzF family.</text>
</comment>
<evidence type="ECO:0000259" key="4">
    <source>
        <dbReference type="Pfam" id="PF12680"/>
    </source>
</evidence>
<reference evidence="6" key="1">
    <citation type="submission" date="2016-10" db="EMBL/GenBank/DDBJ databases">
        <authorList>
            <person name="Varghese N."/>
            <person name="Submissions S."/>
        </authorList>
    </citation>
    <scope>NUCLEOTIDE SEQUENCE [LARGE SCALE GENOMIC DNA]</scope>
    <source>
        <strain evidence="6">DSM 44208</strain>
    </source>
</reference>
<gene>
    <name evidence="5" type="ORF">SAMN05660464_2620</name>
</gene>
<organism evidence="5 6">
    <name type="scientific">Geodermatophilus dictyosporus</name>
    <dbReference type="NCBI Taxonomy" id="1523247"/>
    <lineage>
        <taxon>Bacteria</taxon>
        <taxon>Bacillati</taxon>
        <taxon>Actinomycetota</taxon>
        <taxon>Actinomycetes</taxon>
        <taxon>Geodermatophilales</taxon>
        <taxon>Geodermatophilaceae</taxon>
        <taxon>Geodermatophilus</taxon>
    </lineage>
</organism>
<protein>
    <submittedName>
        <fullName evidence="5">Phenazine biosynthesis protein PhzF family</fullName>
    </submittedName>
</protein>
<feature type="compositionally biased region" description="Pro residues" evidence="3">
    <location>
        <begin position="1"/>
        <end position="16"/>
    </location>
</feature>
<dbReference type="Proteomes" id="UP000198857">
    <property type="component" value="Unassembled WGS sequence"/>
</dbReference>
<dbReference type="Pfam" id="PF02567">
    <property type="entry name" value="PhzC-PhzF"/>
    <property type="match status" value="1"/>
</dbReference>
<dbReference type="PANTHER" id="PTHR13774">
    <property type="entry name" value="PHENAZINE BIOSYNTHESIS PROTEIN"/>
    <property type="match status" value="1"/>
</dbReference>
<evidence type="ECO:0000313" key="6">
    <source>
        <dbReference type="Proteomes" id="UP000198857"/>
    </source>
</evidence>
<dbReference type="GO" id="GO:0016853">
    <property type="term" value="F:isomerase activity"/>
    <property type="evidence" value="ECO:0007669"/>
    <property type="project" value="UniProtKB-KW"/>
</dbReference>
<dbReference type="PANTHER" id="PTHR13774:SF39">
    <property type="entry name" value="BIOSYNTHESIS PROTEIN, PUTATIVE-RELATED"/>
    <property type="match status" value="1"/>
</dbReference>
<dbReference type="Pfam" id="PF12680">
    <property type="entry name" value="SnoaL_2"/>
    <property type="match status" value="1"/>
</dbReference>
<dbReference type="Gene3D" id="3.10.450.50">
    <property type="match status" value="1"/>
</dbReference>
<dbReference type="GO" id="GO:0005737">
    <property type="term" value="C:cytoplasm"/>
    <property type="evidence" value="ECO:0007669"/>
    <property type="project" value="TreeGrafter"/>
</dbReference>
<name>A0A1I5NNZ6_9ACTN</name>
<evidence type="ECO:0000313" key="5">
    <source>
        <dbReference type="EMBL" id="SFP23452.1"/>
    </source>
</evidence>
<proteinExistence type="inferred from homology"/>
<dbReference type="InterPro" id="IPR037401">
    <property type="entry name" value="SnoaL-like"/>
</dbReference>
<dbReference type="Gene3D" id="3.10.310.10">
    <property type="entry name" value="Diaminopimelate Epimerase, Chain A, domain 1"/>
    <property type="match status" value="2"/>
</dbReference>
<sequence>MTPPTVTPPAVTPPAVTPSSDDRDDAEAVVRGFLRDVRSGERPERAGRYLAARVRAHQGRPGAEHGVVTRTPEDYADHVRDMLRARGPWTFEVTGVEASDGYVEARWRQAGAVAAEGSARRRPVVEHGWARYRVRDGRIDEYWIDAREQAAPAPGEVLRYTAFSTDPGGGNPAGVVLDATGMTDAQMLATAAGVGFSETAFLLPGPDPVGVRYFSPRAEVSFCGHATIATAVAVAERSGAGRMRLATAAGQVEVVTDRADDGTWRATLTSVPPRTAPLEDADLRGLLSALRWSEADLDPGLPPRVAYAGAWHPVLAARTRARLRDLDYDREALADLMARRGWTTVDLVWRQDATTFVARNPFPPGGVVEDPATGAAAAALGGYLREGGHVGLPAVLTVRQGEDMGRPSVLTVEVPEDPGSGIRVSGSAVALPAAG</sequence>
<keyword evidence="6" id="KW-1185">Reference proteome</keyword>
<accession>A0A1I5NNZ6</accession>
<dbReference type="SUPFAM" id="SSF54427">
    <property type="entry name" value="NTF2-like"/>
    <property type="match status" value="1"/>
</dbReference>
<evidence type="ECO:0000256" key="1">
    <source>
        <dbReference type="ARBA" id="ARBA00008270"/>
    </source>
</evidence>
<dbReference type="STRING" id="1523247.SAMN05660464_2620"/>
<dbReference type="InterPro" id="IPR032710">
    <property type="entry name" value="NTF2-like_dom_sf"/>
</dbReference>
<dbReference type="AlphaFoldDB" id="A0A1I5NNZ6"/>
<dbReference type="InterPro" id="IPR003719">
    <property type="entry name" value="Phenazine_PhzF-like"/>
</dbReference>
<dbReference type="EMBL" id="FOWQ01000003">
    <property type="protein sequence ID" value="SFP23452.1"/>
    <property type="molecule type" value="Genomic_DNA"/>
</dbReference>